<dbReference type="InterPro" id="IPR055357">
    <property type="entry name" value="LRR_At1g61320_AtMIF1"/>
</dbReference>
<comment type="caution">
    <text evidence="2">The sequence shown here is derived from an EMBL/GenBank/DDBJ whole genome shotgun (WGS) entry which is preliminary data.</text>
</comment>
<name>A0AAD7PW62_QUISA</name>
<sequence>MFGSSKEMLESSLLPDMPKSNATRIVIGRSINDFVRRVNQFMQHFQGRKIGSFRMAFNVDDSEHYVSIDRWISFAISRGVEKIDLLFPNKPYNLEKGHKLYVFPFNLFSEADALTLRHLTLKRCSIQPPADCNLAGFRNLRSLVLGSSTLRENFMTCLLSRCSLLEELSFRHCWFTTSLEIGGPSLRCLTFFACTIRAEVRIYATNLTSLHLEHFGSLSEISSIETPQLMMIYFDTYSLSEIPWALGQFANFPQLEILDMFMNVLEVEIFQRSNISFNNLKQLRLFIRPEYQTFDPFWVLDILRASPLLQKLSLMFTYPYSCASMIEKSDPGAFTHNELKVIEVGGCVGNWYEVEFVKYLVKHVKTLERLVLSPFWKPYGNSKWRDESCSSWVQSGRDMFREMLRGEFAGRTQLIL</sequence>
<dbReference type="AlphaFoldDB" id="A0AAD7PW62"/>
<gene>
    <name evidence="2" type="ORF">O6P43_007879</name>
</gene>
<reference evidence="2" key="1">
    <citation type="journal article" date="2023" name="Science">
        <title>Elucidation of the pathway for biosynthesis of saponin adjuvants from the soapbark tree.</title>
        <authorList>
            <person name="Reed J."/>
            <person name="Orme A."/>
            <person name="El-Demerdash A."/>
            <person name="Owen C."/>
            <person name="Martin L.B.B."/>
            <person name="Misra R.C."/>
            <person name="Kikuchi S."/>
            <person name="Rejzek M."/>
            <person name="Martin A.C."/>
            <person name="Harkess A."/>
            <person name="Leebens-Mack J."/>
            <person name="Louveau T."/>
            <person name="Stephenson M.J."/>
            <person name="Osbourn A."/>
        </authorList>
    </citation>
    <scope>NUCLEOTIDE SEQUENCE</scope>
    <source>
        <strain evidence="2">S10</strain>
    </source>
</reference>
<dbReference type="KEGG" id="qsa:O6P43_007879"/>
<proteinExistence type="predicted"/>
<dbReference type="InterPro" id="IPR032675">
    <property type="entry name" value="LRR_dom_sf"/>
</dbReference>
<evidence type="ECO:0000259" key="1">
    <source>
        <dbReference type="Pfam" id="PF23622"/>
    </source>
</evidence>
<dbReference type="Pfam" id="PF23622">
    <property type="entry name" value="LRR_At1g61320_AtMIF1"/>
    <property type="match status" value="1"/>
</dbReference>
<dbReference type="PANTHER" id="PTHR34145">
    <property type="entry name" value="OS02G0105600 PROTEIN"/>
    <property type="match status" value="1"/>
</dbReference>
<organism evidence="2 3">
    <name type="scientific">Quillaja saponaria</name>
    <name type="common">Soap bark tree</name>
    <dbReference type="NCBI Taxonomy" id="32244"/>
    <lineage>
        <taxon>Eukaryota</taxon>
        <taxon>Viridiplantae</taxon>
        <taxon>Streptophyta</taxon>
        <taxon>Embryophyta</taxon>
        <taxon>Tracheophyta</taxon>
        <taxon>Spermatophyta</taxon>
        <taxon>Magnoliopsida</taxon>
        <taxon>eudicotyledons</taxon>
        <taxon>Gunneridae</taxon>
        <taxon>Pentapetalae</taxon>
        <taxon>rosids</taxon>
        <taxon>fabids</taxon>
        <taxon>Fabales</taxon>
        <taxon>Quillajaceae</taxon>
        <taxon>Quillaja</taxon>
    </lineage>
</organism>
<dbReference type="Gene3D" id="3.80.10.10">
    <property type="entry name" value="Ribonuclease Inhibitor"/>
    <property type="match status" value="1"/>
</dbReference>
<dbReference type="InterPro" id="IPR053772">
    <property type="entry name" value="At1g61320/At1g61330-like"/>
</dbReference>
<dbReference type="Proteomes" id="UP001163823">
    <property type="component" value="Chromosome 4"/>
</dbReference>
<feature type="domain" description="At1g61320/AtMIF1 LRR" evidence="1">
    <location>
        <begin position="53"/>
        <end position="405"/>
    </location>
</feature>
<evidence type="ECO:0000313" key="3">
    <source>
        <dbReference type="Proteomes" id="UP001163823"/>
    </source>
</evidence>
<dbReference type="PANTHER" id="PTHR34145:SF28">
    <property type="entry name" value="F-BOX DOMAIN-CONTAINING PROTEIN"/>
    <property type="match status" value="1"/>
</dbReference>
<evidence type="ECO:0000313" key="2">
    <source>
        <dbReference type="EMBL" id="KAJ7969554.1"/>
    </source>
</evidence>
<accession>A0AAD7PW62</accession>
<protein>
    <submittedName>
        <fullName evidence="2">F-box/LRR-repeat protein</fullName>
    </submittedName>
</protein>
<dbReference type="EMBL" id="JARAOO010000004">
    <property type="protein sequence ID" value="KAJ7969554.1"/>
    <property type="molecule type" value="Genomic_DNA"/>
</dbReference>
<keyword evidence="3" id="KW-1185">Reference proteome</keyword>
<dbReference type="SUPFAM" id="SSF52047">
    <property type="entry name" value="RNI-like"/>
    <property type="match status" value="1"/>
</dbReference>